<gene>
    <name evidence="1" type="ORF">GJ744_006623</name>
</gene>
<organism evidence="1 2">
    <name type="scientific">Endocarpon pusillum</name>
    <dbReference type="NCBI Taxonomy" id="364733"/>
    <lineage>
        <taxon>Eukaryota</taxon>
        <taxon>Fungi</taxon>
        <taxon>Dikarya</taxon>
        <taxon>Ascomycota</taxon>
        <taxon>Pezizomycotina</taxon>
        <taxon>Eurotiomycetes</taxon>
        <taxon>Chaetothyriomycetidae</taxon>
        <taxon>Verrucariales</taxon>
        <taxon>Verrucariaceae</taxon>
        <taxon>Endocarpon</taxon>
    </lineage>
</organism>
<proteinExistence type="predicted"/>
<dbReference type="AlphaFoldDB" id="A0A8H7AUY6"/>
<dbReference type="EMBL" id="JAACFV010000003">
    <property type="protein sequence ID" value="KAF7514009.1"/>
    <property type="molecule type" value="Genomic_DNA"/>
</dbReference>
<evidence type="ECO:0000313" key="2">
    <source>
        <dbReference type="Proteomes" id="UP000606974"/>
    </source>
</evidence>
<accession>A0A8H7AUY6</accession>
<dbReference type="Proteomes" id="UP000606974">
    <property type="component" value="Unassembled WGS sequence"/>
</dbReference>
<comment type="caution">
    <text evidence="1">The sequence shown here is derived from an EMBL/GenBank/DDBJ whole genome shotgun (WGS) entry which is preliminary data.</text>
</comment>
<evidence type="ECO:0000313" key="1">
    <source>
        <dbReference type="EMBL" id="KAF7514009.1"/>
    </source>
</evidence>
<sequence length="118" mass="12833">MHVATVLSLTAATRTTRDNSPAAMPSLAHLSAQLPLSAATQIIVFKSVSGIPMLLSNKHGKHLNLVSQPANPTERYRQRGIIRGEEGILPGRIFDTSIEEHYLDNVCGTPLMEFSRGL</sequence>
<keyword evidence="2" id="KW-1185">Reference proteome</keyword>
<reference evidence="1" key="1">
    <citation type="submission" date="2020-02" db="EMBL/GenBank/DDBJ databases">
        <authorList>
            <person name="Palmer J.M."/>
        </authorList>
    </citation>
    <scope>NUCLEOTIDE SEQUENCE</scope>
    <source>
        <strain evidence="1">EPUS1.4</strain>
        <tissue evidence="1">Thallus</tissue>
    </source>
</reference>
<name>A0A8H7AUY6_9EURO</name>
<protein>
    <submittedName>
        <fullName evidence="1">Uncharacterized protein</fullName>
    </submittedName>
</protein>